<comment type="caution">
    <text evidence="2">The sequence shown here is derived from an EMBL/GenBank/DDBJ whole genome shotgun (WGS) entry which is preliminary data.</text>
</comment>
<feature type="compositionally biased region" description="Low complexity" evidence="1">
    <location>
        <begin position="497"/>
        <end position="520"/>
    </location>
</feature>
<evidence type="ECO:0008006" key="4">
    <source>
        <dbReference type="Google" id="ProtNLM"/>
    </source>
</evidence>
<dbReference type="RefSeq" id="WP_147926209.1">
    <property type="nucleotide sequence ID" value="NZ_VKAC01000005.1"/>
</dbReference>
<dbReference type="PANTHER" id="PTHR32309">
    <property type="entry name" value="TYROSINE-PROTEIN KINASE"/>
    <property type="match status" value="1"/>
</dbReference>
<dbReference type="PANTHER" id="PTHR32309:SF31">
    <property type="entry name" value="CAPSULAR EXOPOLYSACCHARIDE FAMILY"/>
    <property type="match status" value="1"/>
</dbReference>
<dbReference type="Gene3D" id="3.40.50.300">
    <property type="entry name" value="P-loop containing nucleotide triphosphate hydrolases"/>
    <property type="match status" value="1"/>
</dbReference>
<gene>
    <name evidence="2" type="ORF">FMM08_09970</name>
</gene>
<sequence length="556" mass="55273">MSELEPRADEPAGRSVVFSALGRSWKWILIATIVVGVAAWELSLLTPKQYEAQSTVVLRSTQPFSALGDQQGGGDPERFLANQVAVASSTTVLQQAAEADGVDATGAQLFDEVKITPSTASDAFTVTAVGSTGDQAAARANAVVAAYSAQVQAQVTAAAQLAIKNNTDATTAAAQAAAAGAPAGDADAAQAARDANREGAQQAGLIATRAASYGNNVASVDSAVAPTSPTEPKPARNGFIGAVLAALIASAIAIWRRGRSREDVEGLVRGSGVPLLGVVPVTGRRDQPVAEALAPLVSLRYLSSGRAKGPVLVTGLQTGDATAEVSLALAAAAARDGRSVLVLAPADDEAGLVHASGLPVAPAPLTARAAGGTTPPGAFAPVPALSHLSGRASLGVLDSTLLHGDALGDVLADLSGQHDLVVVAAGPLARSPRAFAVLGAAATSVAVVRSDRPAAQLSASWDELQDRLSVAGRTLDGVVVTQKGRKARAARGGGSTAVGPAAGQGAAPAAVRPAPVAPAAKTTGPLNGAQGAPRQQAPQQKVDGGPKAAPAEPRKS</sequence>
<dbReference type="Proteomes" id="UP000321234">
    <property type="component" value="Unassembled WGS sequence"/>
</dbReference>
<keyword evidence="3" id="KW-1185">Reference proteome</keyword>
<organism evidence="2 3">
    <name type="scientific">Quadrisphaera setariae</name>
    <dbReference type="NCBI Taxonomy" id="2593304"/>
    <lineage>
        <taxon>Bacteria</taxon>
        <taxon>Bacillati</taxon>
        <taxon>Actinomycetota</taxon>
        <taxon>Actinomycetes</taxon>
        <taxon>Kineosporiales</taxon>
        <taxon>Kineosporiaceae</taxon>
        <taxon>Quadrisphaera</taxon>
    </lineage>
</organism>
<dbReference type="InterPro" id="IPR050445">
    <property type="entry name" value="Bact_polysacc_biosynth/exp"/>
</dbReference>
<evidence type="ECO:0000313" key="3">
    <source>
        <dbReference type="Proteomes" id="UP000321234"/>
    </source>
</evidence>
<reference evidence="2 3" key="1">
    <citation type="submission" date="2019-07" db="EMBL/GenBank/DDBJ databases">
        <title>Quadrisphaera sp. strain DD2A genome sequencing and assembly.</title>
        <authorList>
            <person name="Kim I."/>
        </authorList>
    </citation>
    <scope>NUCLEOTIDE SEQUENCE [LARGE SCALE GENOMIC DNA]</scope>
    <source>
        <strain evidence="2 3">DD2A</strain>
    </source>
</reference>
<dbReference type="OrthoDB" id="5177799at2"/>
<evidence type="ECO:0000313" key="2">
    <source>
        <dbReference type="EMBL" id="TXR56416.1"/>
    </source>
</evidence>
<feature type="region of interest" description="Disordered" evidence="1">
    <location>
        <begin position="483"/>
        <end position="556"/>
    </location>
</feature>
<protein>
    <recommendedName>
        <fullName evidence="4">Capsular polysaccharide biosynthesis protein</fullName>
    </recommendedName>
</protein>
<proteinExistence type="predicted"/>
<feature type="compositionally biased region" description="Low complexity" evidence="1">
    <location>
        <begin position="528"/>
        <end position="540"/>
    </location>
</feature>
<name>A0A5C8ZHL8_9ACTN</name>
<accession>A0A5C8ZHL8</accession>
<dbReference type="InterPro" id="IPR027417">
    <property type="entry name" value="P-loop_NTPase"/>
</dbReference>
<evidence type="ECO:0000256" key="1">
    <source>
        <dbReference type="SAM" id="MobiDB-lite"/>
    </source>
</evidence>
<dbReference type="AlphaFoldDB" id="A0A5C8ZHL8"/>
<dbReference type="EMBL" id="VKAC01000005">
    <property type="protein sequence ID" value="TXR56416.1"/>
    <property type="molecule type" value="Genomic_DNA"/>
</dbReference>